<dbReference type="AlphaFoldDB" id="A0A9J6BPN0"/>
<evidence type="ECO:0000313" key="4">
    <source>
        <dbReference type="EMBL" id="KAG5671661.1"/>
    </source>
</evidence>
<dbReference type="PANTHER" id="PTHR12752">
    <property type="entry name" value="PHOSPHOINOSITOL 3-PHOSPHATE-BINDING PROTEIN"/>
    <property type="match status" value="1"/>
</dbReference>
<keyword evidence="5" id="KW-1185">Reference proteome</keyword>
<feature type="coiled-coil region" evidence="1">
    <location>
        <begin position="332"/>
        <end position="419"/>
    </location>
</feature>
<dbReference type="Pfam" id="PF25541">
    <property type="entry name" value="TBCA_PH"/>
    <property type="match status" value="1"/>
</dbReference>
<feature type="compositionally biased region" description="Polar residues" evidence="2">
    <location>
        <begin position="439"/>
        <end position="463"/>
    </location>
</feature>
<dbReference type="InterPro" id="IPR057971">
    <property type="entry name" value="PKHA4-7_TBCA"/>
</dbReference>
<dbReference type="OrthoDB" id="7785503at2759"/>
<evidence type="ECO:0000256" key="2">
    <source>
        <dbReference type="SAM" id="MobiDB-lite"/>
    </source>
</evidence>
<reference evidence="4" key="1">
    <citation type="submission" date="2021-03" db="EMBL/GenBank/DDBJ databases">
        <title>Chromosome level genome of the anhydrobiotic midge Polypedilum vanderplanki.</title>
        <authorList>
            <person name="Yoshida Y."/>
            <person name="Kikawada T."/>
            <person name="Gusev O."/>
        </authorList>
    </citation>
    <scope>NUCLEOTIDE SEQUENCE</scope>
    <source>
        <strain evidence="4">NIAS01</strain>
        <tissue evidence="4">Whole body or cell culture</tissue>
    </source>
</reference>
<feature type="domain" description="Pleckstrin homology" evidence="3">
    <location>
        <begin position="255"/>
        <end position="401"/>
    </location>
</feature>
<evidence type="ECO:0000313" key="5">
    <source>
        <dbReference type="Proteomes" id="UP001107558"/>
    </source>
</evidence>
<protein>
    <recommendedName>
        <fullName evidence="3">Pleckstrin homology domain-containing protein</fullName>
    </recommendedName>
</protein>
<evidence type="ECO:0000259" key="3">
    <source>
        <dbReference type="Pfam" id="PF25541"/>
    </source>
</evidence>
<organism evidence="4 5">
    <name type="scientific">Polypedilum vanderplanki</name>
    <name type="common">Sleeping chironomid midge</name>
    <dbReference type="NCBI Taxonomy" id="319348"/>
    <lineage>
        <taxon>Eukaryota</taxon>
        <taxon>Metazoa</taxon>
        <taxon>Ecdysozoa</taxon>
        <taxon>Arthropoda</taxon>
        <taxon>Hexapoda</taxon>
        <taxon>Insecta</taxon>
        <taxon>Pterygota</taxon>
        <taxon>Neoptera</taxon>
        <taxon>Endopterygota</taxon>
        <taxon>Diptera</taxon>
        <taxon>Nematocera</taxon>
        <taxon>Chironomoidea</taxon>
        <taxon>Chironomidae</taxon>
        <taxon>Chironominae</taxon>
        <taxon>Polypedilum</taxon>
        <taxon>Polypedilum</taxon>
    </lineage>
</organism>
<accession>A0A9J6BPN0</accession>
<feature type="coiled-coil region" evidence="1">
    <location>
        <begin position="171"/>
        <end position="198"/>
    </location>
</feature>
<proteinExistence type="predicted"/>
<feature type="coiled-coil region" evidence="1">
    <location>
        <begin position="274"/>
        <end position="301"/>
    </location>
</feature>
<dbReference type="PANTHER" id="PTHR12752:SF9">
    <property type="entry name" value="KRAMER, ISOFORM I"/>
    <property type="match status" value="1"/>
</dbReference>
<comment type="caution">
    <text evidence="4">The sequence shown here is derived from an EMBL/GenBank/DDBJ whole genome shotgun (WGS) entry which is preliminary data.</text>
</comment>
<gene>
    <name evidence="4" type="ORF">PVAND_001851</name>
</gene>
<evidence type="ECO:0000256" key="1">
    <source>
        <dbReference type="SAM" id="Coils"/>
    </source>
</evidence>
<feature type="region of interest" description="Disordered" evidence="2">
    <location>
        <begin position="722"/>
        <end position="744"/>
    </location>
</feature>
<dbReference type="Proteomes" id="UP001107558">
    <property type="component" value="Chromosome 3"/>
</dbReference>
<keyword evidence="1" id="KW-0175">Coiled coil</keyword>
<dbReference type="EMBL" id="JADBJN010000003">
    <property type="protein sequence ID" value="KAG5671661.1"/>
    <property type="molecule type" value="Genomic_DNA"/>
</dbReference>
<feature type="region of interest" description="Disordered" evidence="2">
    <location>
        <begin position="436"/>
        <end position="463"/>
    </location>
</feature>
<name>A0A9J6BPN0_POLVA</name>
<sequence>MFLNFIIKFNLNNRFNFTFLYSNVASVSVRNIRNIPKVPLTVKPTDSSDTLNRNMNGIYYGANYAKPSDSIYTNGQTQQPQQDSIHQQYAVVKKTGSKRDIRENLERENSALFKNLNVSAGDLLNRTHEELILLLIQLRKETSSTARLIEQCCTEIHEVQNRIRTTEGQERANNAERLEKLKQQLSELEKQYEKSKPLVNLVDNMVKLGSLYRGGNQNQRYPNETTTLDRLEFNQRIQERRLLQEEQRQWERMSPNQSELQTKVQQLYKLDQCLQEESGTLQNLQRDKEDLERALHGLRAKLQNENAPMVVEAARRQQHALEMELSRVHQLLAENSKKLEQTVASNARLEQELLVLRQKLQQSRDSKNFQAGLNNHENSSGGGQTAVLETELRRVQQLVGDMQRQRQELSQAVRELTDNSNTIYQEMNRNVTGIKKRTSSASWTETDLDSMDQSRTSDSMSESQGPLFIDTMSSSLNSNNIINCSSSSKIEDYDPNRMLNGRIMNGYSDEIIDSMALDNDDFEGNFANLTQQEKQEIKTVRIVKRESERRHRDRERNGLFSTQNLDQVLEEEAQLFNNAINSDSYNAYQRSKSLPRGNGYMETHEAYNQTPNMSAQYQLQSKYIGGSDYYNSLNMQSNAYPVSVIDRVADLYSDTSSSQVTQIEKSYMSNFTSSSSAYPISINNGNLSQKTESIQSLTKTLGELSPVFQSEAARQIIIEMSSGNSGDDEKVPNASKQRRAIPKEKRRHFTAPHHVNAKTVQTIQSENDMNKNNVNYRARDDLDMEVALRPRINAPDVVRSALGPREKISENTIDKLFGAPSKILIPERYVPEQTPELSPEEKRRRQEKVEAIKKMLSETTPTIGNNDIALPPSQLSAEKKQREHLLQLNQILAQQVMQMSKIVAGNERDEPTAVVANSNKK</sequence>